<dbReference type="GO" id="GO:0015074">
    <property type="term" value="P:DNA integration"/>
    <property type="evidence" value="ECO:0007669"/>
    <property type="project" value="UniProtKB-KW"/>
</dbReference>
<reference evidence="8 9" key="1">
    <citation type="journal article" date="2012" name="J. Bacteriol.">
        <title>Complete Genome Sequence of Flavobacterium indicum GPSTA100-9T, Isolated from Warm Spring Water.</title>
        <authorList>
            <person name="Barbier P."/>
            <person name="Houel A."/>
            <person name="Loux V."/>
            <person name="Poulain J."/>
            <person name="Bernardet J.F."/>
            <person name="Touchon M."/>
            <person name="Duchaud E."/>
        </authorList>
    </citation>
    <scope>NUCLEOTIDE SEQUENCE [LARGE SCALE GENOMIC DNA]</scope>
    <source>
        <strain evidence="9">DSM 17447 / CIP 109464 / GPTSA100-9</strain>
    </source>
</reference>
<dbReference type="EMBL" id="HE774682">
    <property type="protein sequence ID" value="CCG53477.1"/>
    <property type="molecule type" value="Genomic_DNA"/>
</dbReference>
<keyword evidence="9" id="KW-1185">Reference proteome</keyword>
<evidence type="ECO:0000313" key="9">
    <source>
        <dbReference type="Proteomes" id="UP000007599"/>
    </source>
</evidence>
<evidence type="ECO:0000256" key="5">
    <source>
        <dbReference type="PROSITE-ProRule" id="PRU01248"/>
    </source>
</evidence>
<dbReference type="HOGENOM" id="CLU_027562_9_5_10"/>
<feature type="domain" description="Core-binding (CB)" evidence="7">
    <location>
        <begin position="15"/>
        <end position="104"/>
    </location>
</feature>
<feature type="domain" description="Tyr recombinase" evidence="6">
    <location>
        <begin position="126"/>
        <end position="304"/>
    </location>
</feature>
<dbReference type="eggNOG" id="COG4974">
    <property type="taxonomic scope" value="Bacteria"/>
</dbReference>
<dbReference type="PROSITE" id="PS51898">
    <property type="entry name" value="TYR_RECOMBINASE"/>
    <property type="match status" value="1"/>
</dbReference>
<dbReference type="PATRIC" id="fig|1094466.5.peg.1499"/>
<dbReference type="OrthoDB" id="9801717at2"/>
<dbReference type="PANTHER" id="PTHR30349:SF41">
    <property type="entry name" value="INTEGRASE_RECOMBINASE PROTEIN MJ0367-RELATED"/>
    <property type="match status" value="1"/>
</dbReference>
<dbReference type="STRING" id="1094466.KQS_07630"/>
<evidence type="ECO:0000313" key="8">
    <source>
        <dbReference type="EMBL" id="CCG53477.1"/>
    </source>
</evidence>
<evidence type="ECO:0000256" key="1">
    <source>
        <dbReference type="ARBA" id="ARBA00008857"/>
    </source>
</evidence>
<dbReference type="InterPro" id="IPR011010">
    <property type="entry name" value="DNA_brk_join_enz"/>
</dbReference>
<evidence type="ECO:0000259" key="6">
    <source>
        <dbReference type="PROSITE" id="PS51898"/>
    </source>
</evidence>
<dbReference type="InterPro" id="IPR010998">
    <property type="entry name" value="Integrase_recombinase_N"/>
</dbReference>
<accession>H8XST5</accession>
<keyword evidence="4" id="KW-0233">DNA recombination</keyword>
<dbReference type="RefSeq" id="WP_014388602.1">
    <property type="nucleotide sequence ID" value="NC_017025.1"/>
</dbReference>
<keyword evidence="3 5" id="KW-0238">DNA-binding</keyword>
<sequence>MGAPSKHKIYTEYYQTEAINYKKHLDILGLNPETTQARYLYLKEFFSWLENVKIFEIEKVTPKEIANYNNYLKEKISQRTKQKLKQKSIHDNMRNLQQYLGYLLELGSIKSSPASHLKFTPINEKVERFIFNQNQIQELYKIANLEEKAILNIGYGCGLRVQEMSDLNKEDIRFSENLVIVQKGKNSKRRLVPISDKIKTELEEFIFSNENKRNEVFLHSKGQRMQSGTLNKRLKKLIHKAKLNIDETQLNTIGIHNLRHSIATHLLQNGMKLEQVQKFLGHSHIETTEMYTHVSADQIKNVVREHQKESEATKKHSEQSTEIYTHITQNQLNELVKRVES</sequence>
<dbReference type="GO" id="GO:0006310">
    <property type="term" value="P:DNA recombination"/>
    <property type="evidence" value="ECO:0007669"/>
    <property type="project" value="UniProtKB-KW"/>
</dbReference>
<reference evidence="9" key="2">
    <citation type="submission" date="2012-03" db="EMBL/GenBank/DDBJ databases">
        <title>Complete genome sequence of Flavobacterium indicum GPTSA100-9T, isolated from warm spring water.</title>
        <authorList>
            <person name="Barbier P."/>
            <person name="Houel A."/>
            <person name="Loux V."/>
            <person name="Poulain J."/>
            <person name="Bernardet J.-F."/>
            <person name="Touchon M."/>
            <person name="Duchaud E."/>
        </authorList>
    </citation>
    <scope>NUCLEOTIDE SEQUENCE [LARGE SCALE GENOMIC DNA]</scope>
    <source>
        <strain evidence="9">DSM 17447 / CIP 109464 / GPTSA100-9</strain>
    </source>
</reference>
<evidence type="ECO:0000256" key="4">
    <source>
        <dbReference type="ARBA" id="ARBA00023172"/>
    </source>
</evidence>
<dbReference type="PROSITE" id="PS51900">
    <property type="entry name" value="CB"/>
    <property type="match status" value="1"/>
</dbReference>
<dbReference type="GO" id="GO:0003677">
    <property type="term" value="F:DNA binding"/>
    <property type="evidence" value="ECO:0007669"/>
    <property type="project" value="UniProtKB-UniRule"/>
</dbReference>
<dbReference type="PANTHER" id="PTHR30349">
    <property type="entry name" value="PHAGE INTEGRASE-RELATED"/>
    <property type="match status" value="1"/>
</dbReference>
<dbReference type="InterPro" id="IPR013762">
    <property type="entry name" value="Integrase-like_cat_sf"/>
</dbReference>
<dbReference type="SUPFAM" id="SSF56349">
    <property type="entry name" value="DNA breaking-rejoining enzymes"/>
    <property type="match status" value="1"/>
</dbReference>
<evidence type="ECO:0000259" key="7">
    <source>
        <dbReference type="PROSITE" id="PS51900"/>
    </source>
</evidence>
<dbReference type="KEGG" id="fin:KQS_07630"/>
<dbReference type="InterPro" id="IPR002104">
    <property type="entry name" value="Integrase_catalytic"/>
</dbReference>
<gene>
    <name evidence="8" type="ordered locus">KQS_07630</name>
</gene>
<dbReference type="AlphaFoldDB" id="H8XST5"/>
<protein>
    <submittedName>
        <fullName evidence="8">Integrase/recombinase</fullName>
    </submittedName>
</protein>
<keyword evidence="2" id="KW-0229">DNA integration</keyword>
<dbReference type="Pfam" id="PF00589">
    <property type="entry name" value="Phage_integrase"/>
    <property type="match status" value="1"/>
</dbReference>
<dbReference type="Gene3D" id="1.10.443.10">
    <property type="entry name" value="Intergrase catalytic core"/>
    <property type="match status" value="1"/>
</dbReference>
<organism evidence="8 9">
    <name type="scientific">Flavobacterium indicum (strain DSM 17447 / CIP 109464 / GPTSA100-9)</name>
    <dbReference type="NCBI Taxonomy" id="1094466"/>
    <lineage>
        <taxon>Bacteria</taxon>
        <taxon>Pseudomonadati</taxon>
        <taxon>Bacteroidota</taxon>
        <taxon>Flavobacteriia</taxon>
        <taxon>Flavobacteriales</taxon>
        <taxon>Flavobacteriaceae</taxon>
        <taxon>Flavobacterium</taxon>
    </lineage>
</organism>
<proteinExistence type="inferred from homology"/>
<dbReference type="InterPro" id="IPR050090">
    <property type="entry name" value="Tyrosine_recombinase_XerCD"/>
</dbReference>
<comment type="similarity">
    <text evidence="1">Belongs to the 'phage' integrase family.</text>
</comment>
<dbReference type="Proteomes" id="UP000007599">
    <property type="component" value="Chromosome I"/>
</dbReference>
<name>H8XST5_FLAIG</name>
<evidence type="ECO:0000256" key="3">
    <source>
        <dbReference type="ARBA" id="ARBA00023125"/>
    </source>
</evidence>
<dbReference type="Gene3D" id="1.10.150.130">
    <property type="match status" value="1"/>
</dbReference>
<evidence type="ECO:0000256" key="2">
    <source>
        <dbReference type="ARBA" id="ARBA00022908"/>
    </source>
</evidence>
<dbReference type="InterPro" id="IPR044068">
    <property type="entry name" value="CB"/>
</dbReference>